<dbReference type="SUPFAM" id="SSF47823">
    <property type="entry name" value="lambda integrase-like, N-terminal domain"/>
    <property type="match status" value="1"/>
</dbReference>
<reference evidence="2" key="2">
    <citation type="submission" date="2025-09" db="UniProtKB">
        <authorList>
            <consortium name="Ensembl"/>
        </authorList>
    </citation>
    <scope>IDENTIFICATION</scope>
</reference>
<dbReference type="AlphaFoldDB" id="A0A3Q2D886"/>
<keyword evidence="1" id="KW-0238">DNA-binding</keyword>
<reference evidence="2" key="1">
    <citation type="submission" date="2025-08" db="UniProtKB">
        <authorList>
            <consortium name="Ensembl"/>
        </authorList>
    </citation>
    <scope>IDENTIFICATION</scope>
</reference>
<accession>A0A3Q2D886</accession>
<name>A0A3Q2D886_CYPVA</name>
<dbReference type="Ensembl" id="ENSCVAT00000022575.1">
    <property type="protein sequence ID" value="ENSCVAP00000014674.1"/>
    <property type="gene ID" value="ENSCVAG00000017354.1"/>
</dbReference>
<dbReference type="Gene3D" id="1.10.150.130">
    <property type="match status" value="1"/>
</dbReference>
<dbReference type="PANTHER" id="PTHR45913">
    <property type="entry name" value="EPM2A-INTERACTING PROTEIN 1"/>
    <property type="match status" value="1"/>
</dbReference>
<dbReference type="STRING" id="28743.ENSCVAP00000014674"/>
<evidence type="ECO:0000313" key="2">
    <source>
        <dbReference type="Ensembl" id="ENSCVAP00000014674.1"/>
    </source>
</evidence>
<protein>
    <submittedName>
        <fullName evidence="2">Uncharacterized protein</fullName>
    </submittedName>
</protein>
<dbReference type="Proteomes" id="UP000265020">
    <property type="component" value="Unassembled WGS sequence"/>
</dbReference>
<dbReference type="GO" id="GO:0003677">
    <property type="term" value="F:DNA binding"/>
    <property type="evidence" value="ECO:0007669"/>
    <property type="project" value="UniProtKB-KW"/>
</dbReference>
<dbReference type="GeneTree" id="ENSGT00940000160436"/>
<organism evidence="2 3">
    <name type="scientific">Cyprinodon variegatus</name>
    <name type="common">Sheepshead minnow</name>
    <dbReference type="NCBI Taxonomy" id="28743"/>
    <lineage>
        <taxon>Eukaryota</taxon>
        <taxon>Metazoa</taxon>
        <taxon>Chordata</taxon>
        <taxon>Craniata</taxon>
        <taxon>Vertebrata</taxon>
        <taxon>Euteleostomi</taxon>
        <taxon>Actinopterygii</taxon>
        <taxon>Neopterygii</taxon>
        <taxon>Teleostei</taxon>
        <taxon>Neoteleostei</taxon>
        <taxon>Acanthomorphata</taxon>
        <taxon>Ovalentaria</taxon>
        <taxon>Atherinomorphae</taxon>
        <taxon>Cyprinodontiformes</taxon>
        <taxon>Cyprinodontidae</taxon>
        <taxon>Cyprinodon</taxon>
    </lineage>
</organism>
<dbReference type="InterPro" id="IPR010998">
    <property type="entry name" value="Integrase_recombinase_N"/>
</dbReference>
<proteinExistence type="predicted"/>
<sequence length="546" mass="60740">MLVWSDNHGGLPYQPPRWVQVPKTAVPDTPSPGLGLILPHQSQGGLYPGLAQRTCRLSFPHVASSVDHIWGTFSRAGADLFASRDTAHCPLWFSLSDSSCPLGCDALAHDWPRTLLYAFPPLGLISQTLLRVLQEGHRLLLVAPFWRGEDLVSSGAQALLQLTDAPPTQEGPPVSTGGSALALASTGSNPAFSRFGGDVGHTMTWAWVPSTRAAYTARWAAFSTWCDDRGLDPIRCPIQPSVAFLQGLLNRGQFPSTLKVYVAHLQQKHPAEAEKSAEYFKRKEEQITKQTKTFVQQAIVSERKPHTDREGFLLPASKDKGREMLGEDEAKKMDAIPLLDNTVCRRINDMEEDVSNQLLDQVRASDYFALQLDESTDVANATQLLVYVRYIQGEKFAEEIPFCKVLERRATGREIFGVLDDYMRTNRLDWSRCVGVCLDGAAAMTGRHSVVTALIKQKAPHVIFTQCMLHREALVAKRIDVKLNHVLQETVQVVNFIKNRPVKDRLFGILCDEMGAPFKGLPLHSTVRMLSRGSVFNRVYEMRRGA</sequence>
<dbReference type="PANTHER" id="PTHR45913:SF19">
    <property type="entry name" value="LOW QUALITY PROTEIN: ZINC FINGER BED DOMAIN-CONTAINING PROTEIN 5-LIKE"/>
    <property type="match status" value="1"/>
</dbReference>
<evidence type="ECO:0000313" key="3">
    <source>
        <dbReference type="Proteomes" id="UP000265020"/>
    </source>
</evidence>
<evidence type="ECO:0000256" key="1">
    <source>
        <dbReference type="ARBA" id="ARBA00023125"/>
    </source>
</evidence>
<keyword evidence="3" id="KW-1185">Reference proteome</keyword>